<accession>A0ABY9U7E4</accession>
<evidence type="ECO:0000313" key="2">
    <source>
        <dbReference type="Proteomes" id="UP001249394"/>
    </source>
</evidence>
<reference evidence="1 2" key="1">
    <citation type="submission" date="2023-09" db="EMBL/GenBank/DDBJ databases">
        <title>The genome sequence of Streptomyces anthocyanicus.</title>
        <authorList>
            <person name="Mo P."/>
        </authorList>
    </citation>
    <scope>NUCLEOTIDE SEQUENCE [LARGE SCALE GENOMIC DNA]</scope>
    <source>
        <strain evidence="1 2">JCM 4387</strain>
    </source>
</reference>
<proteinExistence type="predicted"/>
<name>A0ABY9U7E4_STRVL</name>
<gene>
    <name evidence="1" type="ORF">RI060_14420</name>
</gene>
<dbReference type="EMBL" id="CP134213">
    <property type="protein sequence ID" value="WND18458.1"/>
    <property type="molecule type" value="Genomic_DNA"/>
</dbReference>
<protein>
    <submittedName>
        <fullName evidence="1">Uncharacterized protein</fullName>
    </submittedName>
</protein>
<sequence>MTINQPGWQFHGNARIYTIAGDLHLTEASGPQEFAEVLGELRSRIRELEGVPAEELARVDTELAQVVDPAAGGEGDEDGDADEDGDVVAGRLTRIADRLRALGGSADAVVEAGNSLDQLAQWAGTHF</sequence>
<evidence type="ECO:0000313" key="1">
    <source>
        <dbReference type="EMBL" id="WND18458.1"/>
    </source>
</evidence>
<keyword evidence="2" id="KW-1185">Reference proteome</keyword>
<dbReference type="Proteomes" id="UP001249394">
    <property type="component" value="Chromosome"/>
</dbReference>
<organism evidence="1 2">
    <name type="scientific">Streptomyces violaceus</name>
    <name type="common">Streptomyces venezuelae</name>
    <dbReference type="NCBI Taxonomy" id="1936"/>
    <lineage>
        <taxon>Bacteria</taxon>
        <taxon>Bacillati</taxon>
        <taxon>Actinomycetota</taxon>
        <taxon>Actinomycetes</taxon>
        <taxon>Kitasatosporales</taxon>
        <taxon>Streptomycetaceae</taxon>
        <taxon>Streptomyces</taxon>
    </lineage>
</organism>